<reference evidence="2" key="2">
    <citation type="submission" date="2023-04" db="EMBL/GenBank/DDBJ databases">
        <authorList>
            <person name="Bruccoleri R.E."/>
            <person name="Oakeley E.J."/>
            <person name="Faust A.-M."/>
            <person name="Dessus-Babus S."/>
            <person name="Altorfer M."/>
            <person name="Burckhardt D."/>
            <person name="Oertli M."/>
            <person name="Naumann U."/>
            <person name="Petersen F."/>
            <person name="Wong J."/>
        </authorList>
    </citation>
    <scope>NUCLEOTIDE SEQUENCE</scope>
    <source>
        <strain evidence="2">GSM-AAB239-AS_SAM_17_03QT</strain>
        <tissue evidence="2">Leaf</tissue>
    </source>
</reference>
<dbReference type="Proteomes" id="UP001140949">
    <property type="component" value="Unassembled WGS sequence"/>
</dbReference>
<gene>
    <name evidence="2" type="ORF">M6B38_386925</name>
</gene>
<dbReference type="EMBL" id="JANAVB010024000">
    <property type="protein sequence ID" value="KAJ6822610.1"/>
    <property type="molecule type" value="Genomic_DNA"/>
</dbReference>
<sequence>MSFFSTTQPRTVMEIVHISRPVSRRARVASTTAVTDDSSRQRYGSHSSTIDGRMTILRQLRPS</sequence>
<keyword evidence="3" id="KW-1185">Reference proteome</keyword>
<name>A0AAX6G1W4_IRIPA</name>
<evidence type="ECO:0000313" key="3">
    <source>
        <dbReference type="Proteomes" id="UP001140949"/>
    </source>
</evidence>
<protein>
    <submittedName>
        <fullName evidence="2">Uncharacterized protein</fullName>
    </submittedName>
</protein>
<feature type="region of interest" description="Disordered" evidence="1">
    <location>
        <begin position="29"/>
        <end position="63"/>
    </location>
</feature>
<comment type="caution">
    <text evidence="2">The sequence shown here is derived from an EMBL/GenBank/DDBJ whole genome shotgun (WGS) entry which is preliminary data.</text>
</comment>
<feature type="compositionally biased region" description="Polar residues" evidence="1">
    <location>
        <begin position="31"/>
        <end position="50"/>
    </location>
</feature>
<organism evidence="2 3">
    <name type="scientific">Iris pallida</name>
    <name type="common">Sweet iris</name>
    <dbReference type="NCBI Taxonomy" id="29817"/>
    <lineage>
        <taxon>Eukaryota</taxon>
        <taxon>Viridiplantae</taxon>
        <taxon>Streptophyta</taxon>
        <taxon>Embryophyta</taxon>
        <taxon>Tracheophyta</taxon>
        <taxon>Spermatophyta</taxon>
        <taxon>Magnoliopsida</taxon>
        <taxon>Liliopsida</taxon>
        <taxon>Asparagales</taxon>
        <taxon>Iridaceae</taxon>
        <taxon>Iridoideae</taxon>
        <taxon>Irideae</taxon>
        <taxon>Iris</taxon>
    </lineage>
</organism>
<evidence type="ECO:0000313" key="2">
    <source>
        <dbReference type="EMBL" id="KAJ6822610.1"/>
    </source>
</evidence>
<reference evidence="2" key="1">
    <citation type="journal article" date="2023" name="GigaByte">
        <title>Genome assembly of the bearded iris, Iris pallida Lam.</title>
        <authorList>
            <person name="Bruccoleri R.E."/>
            <person name="Oakeley E.J."/>
            <person name="Faust A.M.E."/>
            <person name="Altorfer M."/>
            <person name="Dessus-Babus S."/>
            <person name="Burckhardt D."/>
            <person name="Oertli M."/>
            <person name="Naumann U."/>
            <person name="Petersen F."/>
            <person name="Wong J."/>
        </authorList>
    </citation>
    <scope>NUCLEOTIDE SEQUENCE</scope>
    <source>
        <strain evidence="2">GSM-AAB239-AS_SAM_17_03QT</strain>
    </source>
</reference>
<evidence type="ECO:0000256" key="1">
    <source>
        <dbReference type="SAM" id="MobiDB-lite"/>
    </source>
</evidence>
<dbReference type="AlphaFoldDB" id="A0AAX6G1W4"/>
<proteinExistence type="predicted"/>
<accession>A0AAX6G1W4</accession>